<evidence type="ECO:0000313" key="1">
    <source>
        <dbReference type="EMBL" id="GAA4082255.1"/>
    </source>
</evidence>
<protein>
    <recommendedName>
        <fullName evidence="3">DUF4267 domain-containing protein</fullName>
    </recommendedName>
</protein>
<reference evidence="2" key="1">
    <citation type="journal article" date="2019" name="Int. J. Syst. Evol. Microbiol.">
        <title>The Global Catalogue of Microorganisms (GCM) 10K type strain sequencing project: providing services to taxonomists for standard genome sequencing and annotation.</title>
        <authorList>
            <consortium name="The Broad Institute Genomics Platform"/>
            <consortium name="The Broad Institute Genome Sequencing Center for Infectious Disease"/>
            <person name="Wu L."/>
            <person name="Ma J."/>
        </authorList>
    </citation>
    <scope>NUCLEOTIDE SEQUENCE [LARGE SCALE GENOMIC DNA]</scope>
    <source>
        <strain evidence="2">JCM 16702</strain>
    </source>
</reference>
<keyword evidence="2" id="KW-1185">Reference proteome</keyword>
<dbReference type="EMBL" id="BAAAZG010000033">
    <property type="protein sequence ID" value="GAA4082255.1"/>
    <property type="molecule type" value="Genomic_DNA"/>
</dbReference>
<evidence type="ECO:0000313" key="2">
    <source>
        <dbReference type="Proteomes" id="UP001500683"/>
    </source>
</evidence>
<comment type="caution">
    <text evidence="1">The sequence shown here is derived from an EMBL/GenBank/DDBJ whole genome shotgun (WGS) entry which is preliminary data.</text>
</comment>
<accession>A0ABP7W6D2</accession>
<sequence length="120" mass="12173">MDDLLLQVARGRVALGVAGLAAPRLTTRLVGMGRGPDAGRDFVVRMFAAREIVLGAGYLLGDRASRRTWARYGLLADALDTVAALKTRGGVPPWATAGAAAAAGACAALGAAKTAKDLLG</sequence>
<evidence type="ECO:0008006" key="3">
    <source>
        <dbReference type="Google" id="ProtNLM"/>
    </source>
</evidence>
<organism evidence="1 2">
    <name type="scientific">Actinomadura miaoliensis</name>
    <dbReference type="NCBI Taxonomy" id="430685"/>
    <lineage>
        <taxon>Bacteria</taxon>
        <taxon>Bacillati</taxon>
        <taxon>Actinomycetota</taxon>
        <taxon>Actinomycetes</taxon>
        <taxon>Streptosporangiales</taxon>
        <taxon>Thermomonosporaceae</taxon>
        <taxon>Actinomadura</taxon>
    </lineage>
</organism>
<name>A0ABP7W6D2_9ACTN</name>
<gene>
    <name evidence="1" type="ORF">GCM10022214_46670</name>
</gene>
<dbReference type="Proteomes" id="UP001500683">
    <property type="component" value="Unassembled WGS sequence"/>
</dbReference>
<proteinExistence type="predicted"/>